<accession>A0A831YT54</accession>
<keyword evidence="4 8" id="KW-0689">Ribosomal protein</keyword>
<comment type="function">
    <text evidence="6 8">Binds the lower part of the 30S subunit head. Binds mRNA in the 70S ribosome, positioning it for translation.</text>
</comment>
<evidence type="ECO:0000256" key="8">
    <source>
        <dbReference type="HAMAP-Rule" id="MF_01309"/>
    </source>
</evidence>
<dbReference type="GO" id="GO:0003735">
    <property type="term" value="F:structural constituent of ribosome"/>
    <property type="evidence" value="ECO:0007669"/>
    <property type="project" value="InterPro"/>
</dbReference>
<dbReference type="GO" id="GO:0022627">
    <property type="term" value="C:cytosolic small ribosomal subunit"/>
    <property type="evidence" value="ECO:0007669"/>
    <property type="project" value="TreeGrafter"/>
</dbReference>
<dbReference type="HAMAP" id="MF_01309_B">
    <property type="entry name" value="Ribosomal_uS3_B"/>
    <property type="match status" value="1"/>
</dbReference>
<dbReference type="PROSITE" id="PS50823">
    <property type="entry name" value="KH_TYPE_2"/>
    <property type="match status" value="1"/>
</dbReference>
<evidence type="ECO:0000256" key="1">
    <source>
        <dbReference type="ARBA" id="ARBA00010761"/>
    </source>
</evidence>
<sequence length="224" mass="24767">MNKWLDLRRKGAAMGHKLNPKSLRTGIFLPWRSRWFSEKEYARYVGEDVRIRKYLTAKLAETGLEDVEIERSGARTKILVTVAKPGLVIGRGGGGVEILKAELSKMLGSPVELEVVESKAPSISASLLADRVVNVLARRGRQYRRVLLEVIDEALSRGAQGVKIELAGRLGGAEIARTQKFAKGLIPLSTLRADIDFSSRAILTRYGKIGIKVWVFRGELEKGA</sequence>
<dbReference type="InterPro" id="IPR057258">
    <property type="entry name" value="Ribosomal_uS3"/>
</dbReference>
<comment type="subunit">
    <text evidence="8">Part of the 30S ribosomal subunit. Forms a tight complex with proteins S10 and S14.</text>
</comment>
<comment type="similarity">
    <text evidence="1 8 9">Belongs to the universal ribosomal protein uS3 family.</text>
</comment>
<evidence type="ECO:0000256" key="2">
    <source>
        <dbReference type="ARBA" id="ARBA00022730"/>
    </source>
</evidence>
<protein>
    <recommendedName>
        <fullName evidence="7 8">Small ribosomal subunit protein uS3</fullName>
    </recommendedName>
</protein>
<evidence type="ECO:0000256" key="6">
    <source>
        <dbReference type="ARBA" id="ARBA00024998"/>
    </source>
</evidence>
<keyword evidence="2 8" id="KW-0699">rRNA-binding</keyword>
<evidence type="ECO:0000256" key="9">
    <source>
        <dbReference type="RuleBase" id="RU003624"/>
    </source>
</evidence>
<keyword evidence="3 8" id="KW-0694">RNA-binding</keyword>
<evidence type="ECO:0000256" key="3">
    <source>
        <dbReference type="ARBA" id="ARBA00022884"/>
    </source>
</evidence>
<dbReference type="Pfam" id="PF00189">
    <property type="entry name" value="Ribosomal_S3_C"/>
    <property type="match status" value="1"/>
</dbReference>
<dbReference type="InterPro" id="IPR018280">
    <property type="entry name" value="Ribosomal_uS3_CS"/>
</dbReference>
<proteinExistence type="inferred from homology"/>
<dbReference type="InterPro" id="IPR015946">
    <property type="entry name" value="KH_dom-like_a/b"/>
</dbReference>
<organism evidence="11">
    <name type="scientific">candidate division WWE3 bacterium</name>
    <dbReference type="NCBI Taxonomy" id="2053526"/>
    <lineage>
        <taxon>Bacteria</taxon>
        <taxon>Katanobacteria</taxon>
    </lineage>
</organism>
<evidence type="ECO:0000256" key="7">
    <source>
        <dbReference type="ARBA" id="ARBA00035257"/>
    </source>
</evidence>
<dbReference type="GO" id="GO:0006412">
    <property type="term" value="P:translation"/>
    <property type="evidence" value="ECO:0007669"/>
    <property type="project" value="UniProtKB-UniRule"/>
</dbReference>
<dbReference type="Pfam" id="PF07650">
    <property type="entry name" value="KH_2"/>
    <property type="match status" value="1"/>
</dbReference>
<dbReference type="GO" id="GO:0003729">
    <property type="term" value="F:mRNA binding"/>
    <property type="evidence" value="ECO:0007669"/>
    <property type="project" value="UniProtKB-UniRule"/>
</dbReference>
<evidence type="ECO:0000256" key="4">
    <source>
        <dbReference type="ARBA" id="ARBA00022980"/>
    </source>
</evidence>
<evidence type="ECO:0000313" key="11">
    <source>
        <dbReference type="EMBL" id="HEX61861.1"/>
    </source>
</evidence>
<dbReference type="Gene3D" id="3.30.300.20">
    <property type="match status" value="1"/>
</dbReference>
<dbReference type="SUPFAM" id="SSF54821">
    <property type="entry name" value="Ribosomal protein S3 C-terminal domain"/>
    <property type="match status" value="1"/>
</dbReference>
<dbReference type="NCBIfam" id="TIGR01009">
    <property type="entry name" value="rpsC_bact"/>
    <property type="match status" value="1"/>
</dbReference>
<feature type="domain" description="KH type-2" evidence="10">
    <location>
        <begin position="51"/>
        <end position="119"/>
    </location>
</feature>
<dbReference type="CDD" id="cd02412">
    <property type="entry name" value="KH-II_30S_S3"/>
    <property type="match status" value="1"/>
</dbReference>
<reference evidence="11" key="1">
    <citation type="journal article" date="2020" name="mSystems">
        <title>Genome- and Community-Level Interaction Insights into Carbon Utilization and Element Cycling Functions of Hydrothermarchaeota in Hydrothermal Sediment.</title>
        <authorList>
            <person name="Zhou Z."/>
            <person name="Liu Y."/>
            <person name="Xu W."/>
            <person name="Pan J."/>
            <person name="Luo Z.H."/>
            <person name="Li M."/>
        </authorList>
    </citation>
    <scope>NUCLEOTIDE SEQUENCE [LARGE SCALE GENOMIC DNA]</scope>
    <source>
        <strain evidence="11">SpSt-361</strain>
    </source>
</reference>
<comment type="caution">
    <text evidence="11">The sequence shown here is derived from an EMBL/GenBank/DDBJ whole genome shotgun (WGS) entry which is preliminary data.</text>
</comment>
<name>A0A831YT54_UNCKA</name>
<evidence type="ECO:0000256" key="5">
    <source>
        <dbReference type="ARBA" id="ARBA00023274"/>
    </source>
</evidence>
<dbReference type="Gene3D" id="3.30.1140.32">
    <property type="entry name" value="Ribosomal protein S3, C-terminal domain"/>
    <property type="match status" value="1"/>
</dbReference>
<dbReference type="FunFam" id="3.30.300.20:FF:000001">
    <property type="entry name" value="30S ribosomal protein S3"/>
    <property type="match status" value="1"/>
</dbReference>
<dbReference type="AlphaFoldDB" id="A0A831YT54"/>
<dbReference type="InterPro" id="IPR009019">
    <property type="entry name" value="KH_sf_prok-type"/>
</dbReference>
<dbReference type="GO" id="GO:0019843">
    <property type="term" value="F:rRNA binding"/>
    <property type="evidence" value="ECO:0007669"/>
    <property type="project" value="UniProtKB-UniRule"/>
</dbReference>
<dbReference type="PANTHER" id="PTHR11760">
    <property type="entry name" value="30S/40S RIBOSOMAL PROTEIN S3"/>
    <property type="match status" value="1"/>
</dbReference>
<dbReference type="SUPFAM" id="SSF54814">
    <property type="entry name" value="Prokaryotic type KH domain (KH-domain type II)"/>
    <property type="match status" value="1"/>
</dbReference>
<keyword evidence="5 8" id="KW-0687">Ribonucleoprotein</keyword>
<dbReference type="PROSITE" id="PS00548">
    <property type="entry name" value="RIBOSOMAL_S3"/>
    <property type="match status" value="1"/>
</dbReference>
<dbReference type="InterPro" id="IPR005704">
    <property type="entry name" value="Ribosomal_uS3_bac-typ"/>
</dbReference>
<evidence type="ECO:0000259" key="10">
    <source>
        <dbReference type="PROSITE" id="PS50823"/>
    </source>
</evidence>
<dbReference type="EMBL" id="DSPJ01000049">
    <property type="protein sequence ID" value="HEX61861.1"/>
    <property type="molecule type" value="Genomic_DNA"/>
</dbReference>
<dbReference type="InterPro" id="IPR001351">
    <property type="entry name" value="Ribosomal_uS3_C"/>
</dbReference>
<dbReference type="InterPro" id="IPR036419">
    <property type="entry name" value="Ribosomal_S3_C_sf"/>
</dbReference>
<gene>
    <name evidence="8" type="primary">rpsC</name>
    <name evidence="11" type="ORF">ENR01_01750</name>
</gene>
<dbReference type="InterPro" id="IPR004044">
    <property type="entry name" value="KH_dom_type_2"/>
</dbReference>
<dbReference type="PANTHER" id="PTHR11760:SF19">
    <property type="entry name" value="SMALL RIBOSOMAL SUBUNIT PROTEIN US3C"/>
    <property type="match status" value="1"/>
</dbReference>